<gene>
    <name evidence="3" type="ORF">HH308_28455</name>
</gene>
<evidence type="ECO:0000259" key="1">
    <source>
        <dbReference type="Pfam" id="PF13280"/>
    </source>
</evidence>
<dbReference type="EMBL" id="JABBNB010000053">
    <property type="protein sequence ID" value="NMO05155.1"/>
    <property type="molecule type" value="Genomic_DNA"/>
</dbReference>
<dbReference type="PANTHER" id="PTHR34580:SF3">
    <property type="entry name" value="PROTEIN PAFB"/>
    <property type="match status" value="1"/>
</dbReference>
<accession>A0A848L856</accession>
<proteinExistence type="predicted"/>
<sequence length="325" mass="35463">MVRKKIERQLNLVICLLESRQFVTADYIRENVVGYADNPNGTLDAFNRMFERDKAELRNMGLPLLTGPAPHAYGAEGYRIDRASYELPDIHLSEDEAAAVAMAALVWDSPDVDGLTRSAIRKLKSAGIDVRTNDEVEIAPRAISSEPVIRALMEACASREAVTFLHRAARADAPTRRTLEPWTVRTHRGQWYVIGHDRDRDDRRTFRVSRITDVATVDRPGAFTVPADLDFGAILAETVTNVSGADPDVVASVWVARGRADGLRRMARSSTPQDFAGEPGDLLSIPSQSGLQRAILGVGPDAVVLGPDSLRRSVVDALGRLAAGA</sequence>
<dbReference type="InterPro" id="IPR026881">
    <property type="entry name" value="WYL_dom"/>
</dbReference>
<dbReference type="Pfam" id="PF13280">
    <property type="entry name" value="WYL"/>
    <property type="match status" value="1"/>
</dbReference>
<keyword evidence="4" id="KW-1185">Reference proteome</keyword>
<evidence type="ECO:0000259" key="2">
    <source>
        <dbReference type="Pfam" id="PF25583"/>
    </source>
</evidence>
<dbReference type="AlphaFoldDB" id="A0A848L856"/>
<dbReference type="PROSITE" id="PS52050">
    <property type="entry name" value="WYL"/>
    <property type="match status" value="1"/>
</dbReference>
<dbReference type="InterPro" id="IPR057727">
    <property type="entry name" value="WCX_dom"/>
</dbReference>
<name>A0A848L856_9ACTN</name>
<feature type="domain" description="WYL" evidence="1">
    <location>
        <begin position="148"/>
        <end position="214"/>
    </location>
</feature>
<feature type="domain" description="WCX" evidence="2">
    <location>
        <begin position="249"/>
        <end position="322"/>
    </location>
</feature>
<dbReference type="Proteomes" id="UP000550729">
    <property type="component" value="Unassembled WGS sequence"/>
</dbReference>
<dbReference type="PANTHER" id="PTHR34580">
    <property type="match status" value="1"/>
</dbReference>
<protein>
    <submittedName>
        <fullName evidence="3">WYL domain-containing protein</fullName>
    </submittedName>
</protein>
<organism evidence="3 4">
    <name type="scientific">Gordonia asplenii</name>
    <dbReference type="NCBI Taxonomy" id="2725283"/>
    <lineage>
        <taxon>Bacteria</taxon>
        <taxon>Bacillati</taxon>
        <taxon>Actinomycetota</taxon>
        <taxon>Actinomycetes</taxon>
        <taxon>Mycobacteriales</taxon>
        <taxon>Gordoniaceae</taxon>
        <taxon>Gordonia</taxon>
    </lineage>
</organism>
<dbReference type="Pfam" id="PF25583">
    <property type="entry name" value="WCX"/>
    <property type="match status" value="1"/>
</dbReference>
<evidence type="ECO:0000313" key="3">
    <source>
        <dbReference type="EMBL" id="NMO05155.1"/>
    </source>
</evidence>
<dbReference type="InterPro" id="IPR051534">
    <property type="entry name" value="CBASS_pafABC_assoc_protein"/>
</dbReference>
<comment type="caution">
    <text evidence="3">The sequence shown here is derived from an EMBL/GenBank/DDBJ whole genome shotgun (WGS) entry which is preliminary data.</text>
</comment>
<evidence type="ECO:0000313" key="4">
    <source>
        <dbReference type="Proteomes" id="UP000550729"/>
    </source>
</evidence>
<reference evidence="3 4" key="1">
    <citation type="submission" date="2020-04" db="EMBL/GenBank/DDBJ databases">
        <title>Gordonia sp. nov. TBRC 11910.</title>
        <authorList>
            <person name="Suriyachadkun C."/>
        </authorList>
    </citation>
    <scope>NUCLEOTIDE SEQUENCE [LARGE SCALE GENOMIC DNA]</scope>
    <source>
        <strain evidence="3 4">TBRC 11910</strain>
    </source>
</reference>
<dbReference type="RefSeq" id="WP_170197661.1">
    <property type="nucleotide sequence ID" value="NZ_JABBNB010000053.1"/>
</dbReference>